<feature type="region of interest" description="Disordered" evidence="15">
    <location>
        <begin position="301"/>
        <end position="325"/>
    </location>
</feature>
<organism evidence="20 21">
    <name type="scientific">Symbiodinium natans</name>
    <dbReference type="NCBI Taxonomy" id="878477"/>
    <lineage>
        <taxon>Eukaryota</taxon>
        <taxon>Sar</taxon>
        <taxon>Alveolata</taxon>
        <taxon>Dinophyceae</taxon>
        <taxon>Suessiales</taxon>
        <taxon>Symbiodiniaceae</taxon>
        <taxon>Symbiodinium</taxon>
    </lineage>
</organism>
<dbReference type="GO" id="GO:0031418">
    <property type="term" value="F:L-ascorbic acid binding"/>
    <property type="evidence" value="ECO:0007669"/>
    <property type="project" value="InterPro"/>
</dbReference>
<evidence type="ECO:0000256" key="9">
    <source>
        <dbReference type="ARBA" id="ARBA00022964"/>
    </source>
</evidence>
<feature type="region of interest" description="Disordered" evidence="15">
    <location>
        <begin position="2724"/>
        <end position="2744"/>
    </location>
</feature>
<feature type="binding site" evidence="14">
    <location>
        <position position="1784"/>
    </location>
    <ligand>
        <name>S-adenosyl-L-methionine</name>
        <dbReference type="ChEBI" id="CHEBI:59789"/>
    </ligand>
</feature>
<keyword evidence="11 12" id="KW-0408">Iron</keyword>
<dbReference type="EMBL" id="CAJNDS010001957">
    <property type="protein sequence ID" value="CAE7292317.1"/>
    <property type="molecule type" value="Genomic_DNA"/>
</dbReference>
<dbReference type="GO" id="GO:0005506">
    <property type="term" value="F:iron ion binding"/>
    <property type="evidence" value="ECO:0007669"/>
    <property type="project" value="InterPro"/>
</dbReference>
<evidence type="ECO:0000256" key="5">
    <source>
        <dbReference type="ARBA" id="ARBA00022679"/>
    </source>
</evidence>
<evidence type="ECO:0000256" key="15">
    <source>
        <dbReference type="SAM" id="MobiDB-lite"/>
    </source>
</evidence>
<dbReference type="Proteomes" id="UP000604046">
    <property type="component" value="Unassembled WGS sequence"/>
</dbReference>
<keyword evidence="21" id="KW-1185">Reference proteome</keyword>
<dbReference type="PROSITE" id="PS01153">
    <property type="entry name" value="NOL1_NOP2_SUN"/>
    <property type="match status" value="1"/>
</dbReference>
<dbReference type="Gene3D" id="3.90.70.80">
    <property type="match status" value="1"/>
</dbReference>
<keyword evidence="13" id="KW-0862">Zinc</keyword>
<dbReference type="PROSITE" id="PS51686">
    <property type="entry name" value="SAM_MT_RSMB_NOP"/>
    <property type="match status" value="1"/>
</dbReference>
<comment type="cofactor">
    <cofactor evidence="12">
        <name>Fe(2+)</name>
        <dbReference type="ChEBI" id="CHEBI:29033"/>
    </cofactor>
    <text evidence="12">Binds 1 Fe(2+) ion per subunit.</text>
</comment>
<proteinExistence type="inferred from homology"/>
<dbReference type="GO" id="GO:0016702">
    <property type="term" value="F:oxidoreductase activity, acting on single donors with incorporation of molecular oxygen, incorporation of two atoms of oxygen"/>
    <property type="evidence" value="ECO:0007669"/>
    <property type="project" value="InterPro"/>
</dbReference>
<feature type="region of interest" description="Disordered" evidence="15">
    <location>
        <begin position="356"/>
        <end position="375"/>
    </location>
</feature>
<dbReference type="Pfam" id="PF01189">
    <property type="entry name" value="Methyltr_RsmB-F"/>
    <property type="match status" value="1"/>
</dbReference>
<feature type="binding site" evidence="12">
    <location>
        <position position="2404"/>
    </location>
    <ligand>
        <name>Fe cation</name>
        <dbReference type="ChEBI" id="CHEBI:24875"/>
        <note>catalytic</note>
    </ligand>
</feature>
<dbReference type="GO" id="GO:0008173">
    <property type="term" value="F:RNA methyltransferase activity"/>
    <property type="evidence" value="ECO:0007669"/>
    <property type="project" value="InterPro"/>
</dbReference>
<evidence type="ECO:0000259" key="16">
    <source>
        <dbReference type="PROSITE" id="PS50157"/>
    </source>
</evidence>
<dbReference type="Pfam" id="PF25238">
    <property type="entry name" value="OGFOD2-like"/>
    <property type="match status" value="1"/>
</dbReference>
<dbReference type="PRINTS" id="PR02008">
    <property type="entry name" value="RCMTFAMILY"/>
</dbReference>
<feature type="domain" description="SAM-dependent MTase RsmB/NOP-type" evidence="19">
    <location>
        <begin position="1598"/>
        <end position="1950"/>
    </location>
</feature>
<evidence type="ECO:0000256" key="11">
    <source>
        <dbReference type="ARBA" id="ARBA00023004"/>
    </source>
</evidence>
<dbReference type="InterPro" id="IPR023267">
    <property type="entry name" value="RCMT"/>
</dbReference>
<feature type="domain" description="OTU" evidence="17">
    <location>
        <begin position="2860"/>
        <end position="3102"/>
    </location>
</feature>
<dbReference type="InterPro" id="IPR006620">
    <property type="entry name" value="Pro_4_hyd_alph"/>
</dbReference>
<feature type="compositionally biased region" description="Low complexity" evidence="15">
    <location>
        <begin position="308"/>
        <end position="320"/>
    </location>
</feature>
<comment type="cofactor">
    <cofactor evidence="1">
        <name>L-ascorbate</name>
        <dbReference type="ChEBI" id="CHEBI:38290"/>
    </cofactor>
</comment>
<feature type="domain" description="C2H2-type" evidence="16">
    <location>
        <begin position="1530"/>
        <end position="1559"/>
    </location>
</feature>
<evidence type="ECO:0000256" key="4">
    <source>
        <dbReference type="ARBA" id="ARBA00022603"/>
    </source>
</evidence>
<feature type="region of interest" description="Disordered" evidence="15">
    <location>
        <begin position="1957"/>
        <end position="1990"/>
    </location>
</feature>
<evidence type="ECO:0000313" key="21">
    <source>
        <dbReference type="Proteomes" id="UP000604046"/>
    </source>
</evidence>
<keyword evidence="5 14" id="KW-0808">Transferase</keyword>
<keyword evidence="8 14" id="KW-0694">RNA-binding</keyword>
<dbReference type="InterPro" id="IPR004294">
    <property type="entry name" value="Carotenoid_Oase"/>
</dbReference>
<keyword evidence="6 14" id="KW-0949">S-adenosyl-L-methionine</keyword>
<comment type="similarity">
    <text evidence="3 14">Belongs to the class I-like SAM-binding methyltransferase superfamily. RsmB/NOP family.</text>
</comment>
<evidence type="ECO:0000256" key="8">
    <source>
        <dbReference type="ARBA" id="ARBA00022884"/>
    </source>
</evidence>
<dbReference type="OrthoDB" id="1736837at2759"/>
<gene>
    <name evidence="20" type="primary">NCL1</name>
    <name evidence="20" type="ORF">SNAT2548_LOCUS15410</name>
</gene>
<evidence type="ECO:0000259" key="19">
    <source>
        <dbReference type="PROSITE" id="PS51686"/>
    </source>
</evidence>
<evidence type="ECO:0000256" key="6">
    <source>
        <dbReference type="ARBA" id="ARBA00022691"/>
    </source>
</evidence>
<keyword evidence="4 14" id="KW-0489">Methyltransferase</keyword>
<feature type="region of interest" description="Disordered" evidence="15">
    <location>
        <begin position="124"/>
        <end position="182"/>
    </location>
</feature>
<dbReference type="Pfam" id="PF03055">
    <property type="entry name" value="RPE65"/>
    <property type="match status" value="1"/>
</dbReference>
<evidence type="ECO:0000256" key="10">
    <source>
        <dbReference type="ARBA" id="ARBA00023002"/>
    </source>
</evidence>
<feature type="compositionally biased region" description="Basic and acidic residues" evidence="15">
    <location>
        <begin position="162"/>
        <end position="171"/>
    </location>
</feature>
<dbReference type="InterPro" id="IPR005123">
    <property type="entry name" value="Oxoglu/Fe-dep_dioxygenase_dom"/>
</dbReference>
<feature type="binding site" evidence="14">
    <location>
        <begin position="1695"/>
        <end position="1701"/>
    </location>
    <ligand>
        <name>S-adenosyl-L-methionine</name>
        <dbReference type="ChEBI" id="CHEBI:59789"/>
    </ligand>
</feature>
<feature type="binding site" evidence="12">
    <location>
        <position position="2457"/>
    </location>
    <ligand>
        <name>Fe cation</name>
        <dbReference type="ChEBI" id="CHEBI:24875"/>
        <note>catalytic</note>
    </ligand>
</feature>
<dbReference type="PROSITE" id="PS00028">
    <property type="entry name" value="ZINC_FINGER_C2H2_1"/>
    <property type="match status" value="1"/>
</dbReference>
<evidence type="ECO:0000256" key="2">
    <source>
        <dbReference type="ARBA" id="ARBA00006787"/>
    </source>
</evidence>
<dbReference type="InterPro" id="IPR013087">
    <property type="entry name" value="Znf_C2H2_type"/>
</dbReference>
<feature type="binding site" evidence="14">
    <location>
        <position position="1755"/>
    </location>
    <ligand>
        <name>S-adenosyl-L-methionine</name>
        <dbReference type="ChEBI" id="CHEBI:59789"/>
    </ligand>
</feature>
<evidence type="ECO:0000259" key="17">
    <source>
        <dbReference type="PROSITE" id="PS50802"/>
    </source>
</evidence>
<dbReference type="GO" id="GO:0016705">
    <property type="term" value="F:oxidoreductase activity, acting on paired donors, with incorporation or reduction of molecular oxygen"/>
    <property type="evidence" value="ECO:0007669"/>
    <property type="project" value="InterPro"/>
</dbReference>
<dbReference type="PANTHER" id="PTHR22808">
    <property type="entry name" value="NCL1 YEAST -RELATED NOL1/NOP2/FMU SUN DOMAIN-CONTAINING"/>
    <property type="match status" value="1"/>
</dbReference>
<dbReference type="InterPro" id="IPR049560">
    <property type="entry name" value="MeTrfase_RsmB-F_NOP2_cat"/>
</dbReference>
<keyword evidence="9" id="KW-0223">Dioxygenase</keyword>
<evidence type="ECO:0000313" key="20">
    <source>
        <dbReference type="EMBL" id="CAE7292317.1"/>
    </source>
</evidence>
<feature type="active site" description="Nucleophile" evidence="14">
    <location>
        <position position="1837"/>
    </location>
</feature>
<feature type="region of interest" description="Disordered" evidence="15">
    <location>
        <begin position="576"/>
        <end position="597"/>
    </location>
</feature>
<dbReference type="InterPro" id="IPR018314">
    <property type="entry name" value="RsmB/NOL1/NOP2-like_CS"/>
</dbReference>
<keyword evidence="7 12" id="KW-0479">Metal-binding</keyword>
<evidence type="ECO:0000256" key="7">
    <source>
        <dbReference type="ARBA" id="ARBA00022723"/>
    </source>
</evidence>
<keyword evidence="13" id="KW-0863">Zinc-finger</keyword>
<dbReference type="SUPFAM" id="SSF53335">
    <property type="entry name" value="S-adenosyl-L-methionine-dependent methyltransferases"/>
    <property type="match status" value="1"/>
</dbReference>
<feature type="binding site" evidence="12">
    <location>
        <position position="2525"/>
    </location>
    <ligand>
        <name>Fe cation</name>
        <dbReference type="ChEBI" id="CHEBI:24875"/>
        <note>catalytic</note>
    </ligand>
</feature>
<accession>A0A812NHC3</accession>
<feature type="binding site" evidence="14">
    <location>
        <position position="1727"/>
    </location>
    <ligand>
        <name>S-adenosyl-L-methionine</name>
        <dbReference type="ChEBI" id="CHEBI:59789"/>
    </ligand>
</feature>
<protein>
    <submittedName>
        <fullName evidence="20">NCL1 protein</fullName>
    </submittedName>
</protein>
<comment type="caution">
    <text evidence="20">The sequence shown here is derived from an EMBL/GenBank/DDBJ whole genome shotgun (WGS) entry which is preliminary data.</text>
</comment>
<dbReference type="PROSITE" id="PS50157">
    <property type="entry name" value="ZINC_FINGER_C2H2_2"/>
    <property type="match status" value="1"/>
</dbReference>
<dbReference type="SMART" id="SM00702">
    <property type="entry name" value="P4Hc"/>
    <property type="match status" value="1"/>
</dbReference>
<evidence type="ECO:0000256" key="14">
    <source>
        <dbReference type="PROSITE-ProRule" id="PRU01023"/>
    </source>
</evidence>
<dbReference type="PROSITE" id="PS50802">
    <property type="entry name" value="OTU"/>
    <property type="match status" value="1"/>
</dbReference>
<feature type="domain" description="Fe2OG dioxygenase" evidence="18">
    <location>
        <begin position="1174"/>
        <end position="1268"/>
    </location>
</feature>
<feature type="compositionally biased region" description="Basic and acidic residues" evidence="15">
    <location>
        <begin position="579"/>
        <end position="592"/>
    </location>
</feature>
<dbReference type="Gene3D" id="3.40.50.150">
    <property type="entry name" value="Vaccinia Virus protein VP39"/>
    <property type="match status" value="1"/>
</dbReference>
<dbReference type="GO" id="GO:0003723">
    <property type="term" value="F:RNA binding"/>
    <property type="evidence" value="ECO:0007669"/>
    <property type="project" value="UniProtKB-UniRule"/>
</dbReference>
<dbReference type="InterPro" id="IPR003323">
    <property type="entry name" value="OTU_dom"/>
</dbReference>
<dbReference type="InterPro" id="IPR029063">
    <property type="entry name" value="SAM-dependent_MTases_sf"/>
</dbReference>
<evidence type="ECO:0000256" key="1">
    <source>
        <dbReference type="ARBA" id="ARBA00001961"/>
    </source>
</evidence>
<evidence type="ECO:0000256" key="3">
    <source>
        <dbReference type="ARBA" id="ARBA00007494"/>
    </source>
</evidence>
<name>A0A812NHC3_9DINO</name>
<evidence type="ECO:0000259" key="18">
    <source>
        <dbReference type="PROSITE" id="PS51471"/>
    </source>
</evidence>
<feature type="region of interest" description="Disordered" evidence="15">
    <location>
        <begin position="2685"/>
        <end position="2707"/>
    </location>
</feature>
<keyword evidence="10" id="KW-0560">Oxidoreductase</keyword>
<dbReference type="PROSITE" id="PS51471">
    <property type="entry name" value="FE2OG_OXY"/>
    <property type="match status" value="1"/>
</dbReference>
<comment type="similarity">
    <text evidence="2">Belongs to the carotenoid oxygenase family.</text>
</comment>
<dbReference type="InterPro" id="IPR001678">
    <property type="entry name" value="MeTrfase_RsmB-F_NOP2_dom"/>
</dbReference>
<sequence>MASVAYKDFLKDVLGGAADEIEERDEKVLGQNCDIFAIPEDKEDSNEEEEEVEDKARETVCFAMDSSDDDNDSDVDSEEWDLEDAYNFDPERVAELLKNPDVSEEDLVESLQETMAEAMILRMSVEEDPDVEASRPTCQEDISGRMTPPAQPATFDATTPPDPKELSKKLEQVPGRVRRSSVARRGALDDVAKSAVKNHRKSIACIASAKMGSDDSNKDKIQQALANSKKRHRMSMCKAVEMLDLAGFRDEEDKEVVSNKLETLQKCVLKARALHRQTVAKVALETVGGDLLPASELAKAGEGKDDASASGGNAKASSSAEKPRVISNLSASAQEFKPSAKQESIEEKIKKAVKAAHQRARKEQGTVEPPPRGYDEWGNPYAQGWGSHYQQCDYGFVQGYDQSYNTGNNQMYSQGCGQAYDPTWNNGCGYAQAGLEVLCLLPPWQPAMAADAAAAELDAGTALLSGAQAAYGSNCYNYYGGNYAGYGQSQQASYGGVLGIHGKPQKPQLSVLRATLAKRCLGLRVEEDRRRSLVTVLPGWGFKGCLIIVFGSAAPTFTRLHERFAAKARVMRLQADHPSSFDKNERTRDQPLKPEASVTFTPGPVSSIIDPRHQPQASCWQGGKLPAPPDPSTFPIPIIWTSQDYRAITSVTSVWNHELLLVAVAVHPCALRTDGMSVAGAEVSRFKPWVWCSGFQLTMARTKLASICIALAVCTALRNLAFLAPAPQTQLRGSATESFDVAASAAVPILLTPAAATAADGEGMPSVVLGVGILCMLAAFSAVSSVISATDTRCSSQKAMAQNDGGSLRFAVDTRVSCNMGREGWASGRVVALHYREDHWPPGKTAPYQVMLDPAFGGALIYAPADLPRVVRAELPSTFSIPEEDGDAQRAMEVLRAEVVSLRNEPFAIHVSDPELMGIAEDGTDLFVPRADTGPWLVSMVVTGPADTCYQSRLCLQVKVNSAWPQTPAEVRVQNWLHHALVKQDGIVDEAALTEALAKLEKAGNDSPKLCRTMQAVMLLLRDPGQFCETDVEALTDAREANAKSLKTISQYCGLRRHEFLFNEELAFSKDMFDPRFWTAYAANTPEAWSAIMTEAAKEVYSFPLFNEEFCKAFVEELDAFQSSGLPARRPNSMNNYGVVVNEIGMEPALDRLVHNFLQLVAHNLFPGVGSHFDRHHTFVVRYKVGEDLGLDMHTDDSDVTFNVCLGKQFKGAGLQFCGNQGAADHRHASLLYQHKLGHCVVHRGHRRHGADDITEGERLNLIVWTRNIEYRRSRDWSRHNMQLQKTGYRQESGPPDKVCLSYTHDRDYGVFKEYKTQEMMQSCGRGLLGKDVRSFDGGAYMGPGVAGADLGYQAQKEKERQLEKAQKHQEVSEFRRAASDHRIDRAMSKSDKVAQTMAPEVGPQVGPQAKKRMPSFVKVKSKEDVFDEKKGTVCVYYADVPTRLTLSSPVLASLQRKLAAALPWLTEGSFSSALSIRLLWRHKNGESHICDDAALSKAWHAAGCDHGGELELQVCQNSAQISTADVTARTCQRCGQEFASRNQLMRHVFSTGHYADEGPVHQDDPEDSQLRIHHADTQNGSEAWDVYYKDLADFAEVKKLMHTTLPYCIRTNPLSPLARLALRHLRSEAEVVRALGLTEAEEFDGFALEGPGKTCWSFLEACQDAGALARQEASSMLPVLLLQVEPHHAVADLCAAPASKTLQLLDAMNVGLPPGDVPGGLLVANDDNFARCTTAVRRAQQHPKSAPLLWLCGDARNFPTLHDHSDGRVRGARKLRFDRVLCDVPCSGDGRLRRAPGGWPRWHVRYMLQMHYVQSGILKRGLTILKPQGRLLYSTCSMSPVENEAVVAAALEKMGAGQVRLLPVERWSHAAGLTEWKVPAPDFNQSYESYGSPEEVLDPALWCRNGGALAATMFPPADPQVRKALSLCVRVHPTHGDFGGFFCALFEKVAPGPATLPSKTDEDRLVSSPSVKQNKRLDSEAKPNPIPPLLATTTSSQLRWFIDWFGLVPEAAEAESRGVDRFPAELVRADPSVPDGLVLGSGSLCRLVLKHARPRVLAAGIPLLAASESAMPEQDANNHLDLAGNACHVLAHCVTRQCATLPWLLFLTILQGESVPHQPEMVATGLCLLALDMDSLPDPSMRRQHNICIPGRLTSGRLLVTTLGSSKRHALLRVLGVATQPSTGDPEGLQQHTPCPDRGGYAKQDPILRDRAQYGKGLYSQADFLRFLQTAKPYGWAELELEGEVPAGLDGILYHVGPGRSFRGSTIYKHFLDGDGFVNAFHVSSGTVRYKGDFVRTPEYQQEEAADAVLFRGAFGTAKPGGVLCNALDLRSKNLANTNVVSWGGHLLALYEAGHPSRLHEKSLAYLGDETFQGLLAPGVAASSGFPAVDGLLGLGGTAFTAHPKMDPAQHRLVGFSWSSKKGGIEIGIHEWDEEFNLAHEAASKLFLDSCDSSPHDFGLTEKRCVFFENRFKLGDLPGYLLGLKGPAESLVGEPELAQRIHIVSRDASETVTIEGSTGVFDVHVAHCHDGPPLGYGGKQAPQAPSDLITAYTGSWDEFPEGSLFGEWNSEDEQFPFELPERVPPADMSHMPRTRLVRHIIDLKSQEVVERSVVAGCENLSMEHPTINCSYTGSSKCRYIYMVVGNEVEKGLSSPPSGWAKVDLRTGETQRFFAGSRAFTDEPHFVPRRGGGSWSPGEPQGEGDEDDGWVLAMLFDAQRGRRKSTPVAQLRGVPENPPTSFATKRTGTAAQYYKQGLQEMKGFLRGAHALAVLTSSASSAPPARQSPYVVPTSSVRGQACRHRPQVWLAGAVAGLLSGGSRRARLGARATTAKVTVGNRQSQQMNDGEILSNLRQYCGWTTLDMGAGGNCLFLSMASQVQVEDVKDLPSRSADWAEALGSDLPDRWKDMGPRERATFLRRMAILDESEFVAELAAARARGEPLTADVEWRTRELFTDMAEEFISTNKTELAADIPGHVLFLARWDRQGLYSRVREVVTTFSLDQICEFVLLHADEYLQITGREGNWAGSSEMAALSSVLKRPVQAYGNNWVSQDEIKLEQVEGSDDWKVLPYFEANCYAEPRGDAIRVFQTHGGGHYQMLS</sequence>
<dbReference type="GO" id="GO:0008270">
    <property type="term" value="F:zinc ion binding"/>
    <property type="evidence" value="ECO:0007669"/>
    <property type="project" value="UniProtKB-KW"/>
</dbReference>
<evidence type="ECO:0000256" key="13">
    <source>
        <dbReference type="PROSITE-ProRule" id="PRU00042"/>
    </source>
</evidence>
<reference evidence="20" key="1">
    <citation type="submission" date="2021-02" db="EMBL/GenBank/DDBJ databases">
        <authorList>
            <person name="Dougan E. K."/>
            <person name="Rhodes N."/>
            <person name="Thang M."/>
            <person name="Chan C."/>
        </authorList>
    </citation>
    <scope>NUCLEOTIDE SEQUENCE</scope>
</reference>
<evidence type="ECO:0000256" key="12">
    <source>
        <dbReference type="PIRSR" id="PIRSR604294-1"/>
    </source>
</evidence>
<dbReference type="GO" id="GO:0001510">
    <property type="term" value="P:RNA methylation"/>
    <property type="evidence" value="ECO:0007669"/>
    <property type="project" value="InterPro"/>
</dbReference>